<name>A0A922MBD6_SPOEX</name>
<proteinExistence type="predicted"/>
<organism evidence="1 2">
    <name type="scientific">Spodoptera exigua</name>
    <name type="common">Beet armyworm</name>
    <name type="synonym">Noctua fulgens</name>
    <dbReference type="NCBI Taxonomy" id="7107"/>
    <lineage>
        <taxon>Eukaryota</taxon>
        <taxon>Metazoa</taxon>
        <taxon>Ecdysozoa</taxon>
        <taxon>Arthropoda</taxon>
        <taxon>Hexapoda</taxon>
        <taxon>Insecta</taxon>
        <taxon>Pterygota</taxon>
        <taxon>Neoptera</taxon>
        <taxon>Endopterygota</taxon>
        <taxon>Lepidoptera</taxon>
        <taxon>Glossata</taxon>
        <taxon>Ditrysia</taxon>
        <taxon>Noctuoidea</taxon>
        <taxon>Noctuidae</taxon>
        <taxon>Amphipyrinae</taxon>
        <taxon>Spodoptera</taxon>
    </lineage>
</organism>
<accession>A0A922MBD6</accession>
<comment type="caution">
    <text evidence="1">The sequence shown here is derived from an EMBL/GenBank/DDBJ whole genome shotgun (WGS) entry which is preliminary data.</text>
</comment>
<evidence type="ECO:0000313" key="1">
    <source>
        <dbReference type="EMBL" id="KAH9633488.1"/>
    </source>
</evidence>
<dbReference type="AlphaFoldDB" id="A0A922MBD6"/>
<evidence type="ECO:0000313" key="2">
    <source>
        <dbReference type="Proteomes" id="UP000814243"/>
    </source>
</evidence>
<dbReference type="PANTHER" id="PTHR46704">
    <property type="entry name" value="CXC DOMAIN-CONTAINING PROTEIN-RELATED"/>
    <property type="match status" value="1"/>
</dbReference>
<reference evidence="1" key="1">
    <citation type="journal article" date="2021" name="G3 (Bethesda)">
        <title>Genome and transcriptome analysis of the beet armyworm Spodoptera exigua reveals targets for pest control. .</title>
        <authorList>
            <person name="Simon S."/>
            <person name="Breeschoten T."/>
            <person name="Jansen H.J."/>
            <person name="Dirks R.P."/>
            <person name="Schranz M.E."/>
            <person name="Ros V.I.D."/>
        </authorList>
    </citation>
    <scope>NUCLEOTIDE SEQUENCE</scope>
    <source>
        <strain evidence="1">TB_SE_WUR_2020</strain>
    </source>
</reference>
<sequence length="235" mass="26686">MSPIQVRKVPTHETWVVVALAGLQTHQDVSADLNPHNIRKNNKQLQKIVATFNQFINPFGLEVPKDQLINISSGKSASPPVEEFLLNVEANGDNLRKSFISECQPDIRRFEKAIKKTSIDNFSKDCEKKKKIQVGGKIQEVKIQRDLFGRMLGISMDYNIDISKILSYPITSVTLSMCHLDETIYKTDKSALMKCLEKEVEHDEPPQIDVIIIDGFFLLHTMKNVPKKFGSISIY</sequence>
<dbReference type="EMBL" id="JACEFF010000654">
    <property type="protein sequence ID" value="KAH9633488.1"/>
    <property type="molecule type" value="Genomic_DNA"/>
</dbReference>
<dbReference type="Proteomes" id="UP000814243">
    <property type="component" value="Unassembled WGS sequence"/>
</dbReference>
<gene>
    <name evidence="1" type="ORF">HF086_013165</name>
</gene>
<protein>
    <submittedName>
        <fullName evidence="1">Uncharacterized protein</fullName>
    </submittedName>
</protein>
<dbReference type="PANTHER" id="PTHR46704:SF9">
    <property type="entry name" value="BHLH DOMAIN-CONTAINING PROTEIN"/>
    <property type="match status" value="1"/>
</dbReference>